<dbReference type="PANTHER" id="PTHR33215">
    <property type="entry name" value="PROTEIN DISTAL ANTENNA"/>
    <property type="match status" value="1"/>
</dbReference>
<dbReference type="OrthoDB" id="9803878at2"/>
<comment type="caution">
    <text evidence="2">The sequence shown here is derived from an EMBL/GenBank/DDBJ whole genome shotgun (WGS) entry which is preliminary data.</text>
</comment>
<dbReference type="GO" id="GO:0006313">
    <property type="term" value="P:DNA transposition"/>
    <property type="evidence" value="ECO:0007669"/>
    <property type="project" value="InterPro"/>
</dbReference>
<sequence>MPKSRFTREFQDEAVRLVLTSGRSQRAIADDLGVNRSTLARWMAEHQDTRPSSGTPPHEDVMAELKRLRRENEVLRQERDILKKATVGSTGQRIMIDFVGFGRTIYGAYGSSRLIGRAEAGTLDPVEGGLVAQ</sequence>
<accession>A0A5N7MXR1</accession>
<dbReference type="Gene3D" id="1.10.10.60">
    <property type="entry name" value="Homeodomain-like"/>
    <property type="match status" value="1"/>
</dbReference>
<dbReference type="GO" id="GO:0003677">
    <property type="term" value="F:DNA binding"/>
    <property type="evidence" value="ECO:0007669"/>
    <property type="project" value="InterPro"/>
</dbReference>
<evidence type="ECO:0000256" key="1">
    <source>
        <dbReference type="SAM" id="Coils"/>
    </source>
</evidence>
<evidence type="ECO:0000313" key="2">
    <source>
        <dbReference type="EMBL" id="MPR31731.1"/>
    </source>
</evidence>
<dbReference type="InterPro" id="IPR002514">
    <property type="entry name" value="Transposase_8"/>
</dbReference>
<dbReference type="InterPro" id="IPR009057">
    <property type="entry name" value="Homeodomain-like_sf"/>
</dbReference>
<keyword evidence="1" id="KW-0175">Coiled coil</keyword>
<dbReference type="GO" id="GO:0004803">
    <property type="term" value="F:transposase activity"/>
    <property type="evidence" value="ECO:0007669"/>
    <property type="project" value="InterPro"/>
</dbReference>
<reference evidence="2 3" key="1">
    <citation type="journal article" date="2019" name="Syst. Appl. Microbiol.">
        <title>Microvirga tunisiensis sp. nov., a root nodule symbiotic bacterium isolated from Lupinus micranthus and L. luteus grown in Northern Tunisia.</title>
        <authorList>
            <person name="Msaddak A."/>
            <person name="Rejili M."/>
            <person name="Duran D."/>
            <person name="Mars M."/>
            <person name="Palacios J.M."/>
            <person name="Ruiz-Argueso T."/>
            <person name="Rey L."/>
            <person name="Imperial J."/>
        </authorList>
    </citation>
    <scope>NUCLEOTIDE SEQUENCE [LARGE SCALE GENOMIC DNA]</scope>
    <source>
        <strain evidence="2 3">Lmie10</strain>
    </source>
</reference>
<proteinExistence type="predicted"/>
<dbReference type="PANTHER" id="PTHR33215:SF13">
    <property type="entry name" value="PROTEIN DISTAL ANTENNA"/>
    <property type="match status" value="1"/>
</dbReference>
<dbReference type="Pfam" id="PF01527">
    <property type="entry name" value="HTH_Tnp_1"/>
    <property type="match status" value="1"/>
</dbReference>
<name>A0A5N7MXR1_9HYPH</name>
<feature type="coiled-coil region" evidence="1">
    <location>
        <begin position="58"/>
        <end position="85"/>
    </location>
</feature>
<dbReference type="Proteomes" id="UP000403266">
    <property type="component" value="Unassembled WGS sequence"/>
</dbReference>
<organism evidence="2 3">
    <name type="scientific">Microvirga tunisiensis</name>
    <dbReference type="NCBI Taxonomy" id="2108360"/>
    <lineage>
        <taxon>Bacteria</taxon>
        <taxon>Pseudomonadati</taxon>
        <taxon>Pseudomonadota</taxon>
        <taxon>Alphaproteobacteria</taxon>
        <taxon>Hyphomicrobiales</taxon>
        <taxon>Methylobacteriaceae</taxon>
        <taxon>Microvirga</taxon>
    </lineage>
</organism>
<evidence type="ECO:0000313" key="3">
    <source>
        <dbReference type="Proteomes" id="UP000403266"/>
    </source>
</evidence>
<dbReference type="InterPro" id="IPR051839">
    <property type="entry name" value="RD_transcriptional_regulator"/>
</dbReference>
<dbReference type="AlphaFoldDB" id="A0A5N7MXR1"/>
<protein>
    <submittedName>
        <fullName evidence="2">Transposase</fullName>
    </submittedName>
</protein>
<dbReference type="SUPFAM" id="SSF46689">
    <property type="entry name" value="Homeodomain-like"/>
    <property type="match status" value="1"/>
</dbReference>
<keyword evidence="3" id="KW-1185">Reference proteome</keyword>
<gene>
    <name evidence="2" type="ORF">FS320_44765</name>
</gene>
<dbReference type="EMBL" id="VOSK01000959">
    <property type="protein sequence ID" value="MPR31731.1"/>
    <property type="molecule type" value="Genomic_DNA"/>
</dbReference>